<dbReference type="Pfam" id="PF00892">
    <property type="entry name" value="EamA"/>
    <property type="match status" value="2"/>
</dbReference>
<protein>
    <submittedName>
        <fullName evidence="15">EamA family transporter</fullName>
    </submittedName>
</protein>
<comment type="caution">
    <text evidence="15">The sequence shown here is derived from an EMBL/GenBank/DDBJ whole genome shotgun (WGS) entry which is preliminary data.</text>
</comment>
<dbReference type="EMBL" id="BAAAPZ010000017">
    <property type="protein sequence ID" value="GAA2104184.1"/>
    <property type="molecule type" value="Genomic_DNA"/>
</dbReference>
<evidence type="ECO:0000256" key="2">
    <source>
        <dbReference type="ARBA" id="ARBA00007362"/>
    </source>
</evidence>
<feature type="transmembrane region" description="Helical" evidence="13">
    <location>
        <begin position="33"/>
        <end position="54"/>
    </location>
</feature>
<evidence type="ECO:0000256" key="6">
    <source>
        <dbReference type="ARBA" id="ARBA00022519"/>
    </source>
</evidence>
<evidence type="ECO:0000256" key="4">
    <source>
        <dbReference type="ARBA" id="ARBA00022475"/>
    </source>
</evidence>
<evidence type="ECO:0000256" key="13">
    <source>
        <dbReference type="SAM" id="Phobius"/>
    </source>
</evidence>
<dbReference type="Gene3D" id="1.10.3730.20">
    <property type="match status" value="2"/>
</dbReference>
<proteinExistence type="inferred from homology"/>
<keyword evidence="7" id="KW-0441">Lipid A biosynthesis</keyword>
<keyword evidence="12 13" id="KW-0472">Membrane</keyword>
<evidence type="ECO:0000256" key="12">
    <source>
        <dbReference type="ARBA" id="ARBA00023136"/>
    </source>
</evidence>
<accession>A0ABN2X2U2</accession>
<dbReference type="RefSeq" id="WP_344338002.1">
    <property type="nucleotide sequence ID" value="NZ_BAAAPZ010000017.1"/>
</dbReference>
<feature type="transmembrane region" description="Helical" evidence="13">
    <location>
        <begin position="272"/>
        <end position="291"/>
    </location>
</feature>
<feature type="domain" description="EamA" evidence="14">
    <location>
        <begin position="155"/>
        <end position="290"/>
    </location>
</feature>
<keyword evidence="6" id="KW-0997">Cell inner membrane</keyword>
<keyword evidence="16" id="KW-1185">Reference proteome</keyword>
<feature type="transmembrane region" description="Helical" evidence="13">
    <location>
        <begin position="152"/>
        <end position="173"/>
    </location>
</feature>
<keyword evidence="10 13" id="KW-1133">Transmembrane helix</keyword>
<dbReference type="InterPro" id="IPR000390">
    <property type="entry name" value="Small_drug/metabolite_transptr"/>
</dbReference>
<comment type="similarity">
    <text evidence="2">Belongs to the EamA transporter family.</text>
</comment>
<feature type="transmembrane region" description="Helical" evidence="13">
    <location>
        <begin position="185"/>
        <end position="205"/>
    </location>
</feature>
<evidence type="ECO:0000256" key="9">
    <source>
        <dbReference type="ARBA" id="ARBA00022985"/>
    </source>
</evidence>
<comment type="subcellular location">
    <subcellularLocation>
        <location evidence="1">Cell membrane</location>
        <topology evidence="1">Multi-pass membrane protein</topology>
    </subcellularLocation>
</comment>
<evidence type="ECO:0000256" key="11">
    <source>
        <dbReference type="ARBA" id="ARBA00023098"/>
    </source>
</evidence>
<evidence type="ECO:0000256" key="5">
    <source>
        <dbReference type="ARBA" id="ARBA00022516"/>
    </source>
</evidence>
<evidence type="ECO:0000256" key="8">
    <source>
        <dbReference type="ARBA" id="ARBA00022692"/>
    </source>
</evidence>
<evidence type="ECO:0000256" key="1">
    <source>
        <dbReference type="ARBA" id="ARBA00004651"/>
    </source>
</evidence>
<keyword evidence="4" id="KW-1003">Cell membrane</keyword>
<feature type="transmembrane region" description="Helical" evidence="13">
    <location>
        <begin position="217"/>
        <end position="241"/>
    </location>
</feature>
<dbReference type="PANTHER" id="PTHR30561:SF1">
    <property type="entry name" value="MULTIDRUG TRANSPORTER EMRE"/>
    <property type="match status" value="1"/>
</dbReference>
<dbReference type="SUPFAM" id="SSF103481">
    <property type="entry name" value="Multidrug resistance efflux transporter EmrE"/>
    <property type="match status" value="2"/>
</dbReference>
<feature type="transmembrane region" description="Helical" evidence="13">
    <location>
        <begin position="120"/>
        <end position="140"/>
    </location>
</feature>
<keyword evidence="3" id="KW-0813">Transport</keyword>
<dbReference type="Proteomes" id="UP001500984">
    <property type="component" value="Unassembled WGS sequence"/>
</dbReference>
<keyword evidence="5" id="KW-0444">Lipid biosynthesis</keyword>
<dbReference type="InterPro" id="IPR037185">
    <property type="entry name" value="EmrE-like"/>
</dbReference>
<name>A0ABN2X2U2_9MICO</name>
<organism evidence="15 16">
    <name type="scientific">Brevibacterium salitolerans</name>
    <dbReference type="NCBI Taxonomy" id="1403566"/>
    <lineage>
        <taxon>Bacteria</taxon>
        <taxon>Bacillati</taxon>
        <taxon>Actinomycetota</taxon>
        <taxon>Actinomycetes</taxon>
        <taxon>Micrococcales</taxon>
        <taxon>Brevibacteriaceae</taxon>
        <taxon>Brevibacterium</taxon>
    </lineage>
</organism>
<feature type="domain" description="EamA" evidence="14">
    <location>
        <begin position="6"/>
        <end position="137"/>
    </location>
</feature>
<evidence type="ECO:0000313" key="15">
    <source>
        <dbReference type="EMBL" id="GAA2104184.1"/>
    </source>
</evidence>
<evidence type="ECO:0000259" key="14">
    <source>
        <dbReference type="Pfam" id="PF00892"/>
    </source>
</evidence>
<keyword evidence="8 13" id="KW-0812">Transmembrane</keyword>
<keyword evidence="11" id="KW-0443">Lipid metabolism</keyword>
<evidence type="ECO:0000256" key="7">
    <source>
        <dbReference type="ARBA" id="ARBA00022556"/>
    </source>
</evidence>
<dbReference type="PANTHER" id="PTHR30561">
    <property type="entry name" value="SMR FAMILY PROTON-DEPENDENT DRUG EFFLUX TRANSPORTER SUGE"/>
    <property type="match status" value="1"/>
</dbReference>
<evidence type="ECO:0000313" key="16">
    <source>
        <dbReference type="Proteomes" id="UP001500984"/>
    </source>
</evidence>
<keyword evidence="9" id="KW-0448">Lipopolysaccharide biosynthesis</keyword>
<gene>
    <name evidence="15" type="ORF">GCM10009823_28720</name>
</gene>
<sequence length="292" mass="29902">MSAAVLCMVLTAAVLHAVWNIAAKRADGSGALFVWAYQAAGAVLLTGPAAVLLLRDPEALTPRVLAAAVVTALLHIGYGVSLQKGYAQGDLSVVYPVARGTGPALTLLIAVAVLGERPGVWAAAGAVGIVAGIVIVTLQGRSSVSGSPDPATLRRGLLWGLLTGAFIAGYTLWDDHVVGAGEVSPVLYFWLCSALQALLLGPVAVRRRSELRGLLTRRWGTVLTVGVLSPAAYILVLFAMQQAPVSLIAPLRETSVVIGLVLARILFGERGLASRLAGAALVVAGVALIAAG</sequence>
<feature type="transmembrane region" description="Helical" evidence="13">
    <location>
        <begin position="93"/>
        <end position="114"/>
    </location>
</feature>
<evidence type="ECO:0000256" key="10">
    <source>
        <dbReference type="ARBA" id="ARBA00022989"/>
    </source>
</evidence>
<evidence type="ECO:0000256" key="3">
    <source>
        <dbReference type="ARBA" id="ARBA00022448"/>
    </source>
</evidence>
<feature type="transmembrane region" description="Helical" evidence="13">
    <location>
        <begin position="247"/>
        <end position="267"/>
    </location>
</feature>
<dbReference type="InterPro" id="IPR000620">
    <property type="entry name" value="EamA_dom"/>
</dbReference>
<reference evidence="15 16" key="1">
    <citation type="journal article" date="2019" name="Int. J. Syst. Evol. Microbiol.">
        <title>The Global Catalogue of Microorganisms (GCM) 10K type strain sequencing project: providing services to taxonomists for standard genome sequencing and annotation.</title>
        <authorList>
            <consortium name="The Broad Institute Genomics Platform"/>
            <consortium name="The Broad Institute Genome Sequencing Center for Infectious Disease"/>
            <person name="Wu L."/>
            <person name="Ma J."/>
        </authorList>
    </citation>
    <scope>NUCLEOTIDE SEQUENCE [LARGE SCALE GENOMIC DNA]</scope>
    <source>
        <strain evidence="15 16">JCM 15900</strain>
    </source>
</reference>